<dbReference type="InterPro" id="IPR017540">
    <property type="entry name" value="Exosortase-1"/>
</dbReference>
<feature type="transmembrane region" description="Helical" evidence="8">
    <location>
        <begin position="254"/>
        <end position="274"/>
    </location>
</feature>
<keyword evidence="3" id="KW-0645">Protease</keyword>
<dbReference type="InterPro" id="IPR019127">
    <property type="entry name" value="Exosortase"/>
</dbReference>
<dbReference type="InterPro" id="IPR014263">
    <property type="entry name" value="Methanolan_biosynth_EpsI"/>
</dbReference>
<dbReference type="EMBL" id="VUYU01000008">
    <property type="protein sequence ID" value="NHZ34775.1"/>
    <property type="molecule type" value="Genomic_DNA"/>
</dbReference>
<organism evidence="10 11">
    <name type="scientific">Massilia rubra</name>
    <dbReference type="NCBI Taxonomy" id="2607910"/>
    <lineage>
        <taxon>Bacteria</taxon>
        <taxon>Pseudomonadati</taxon>
        <taxon>Pseudomonadota</taxon>
        <taxon>Betaproteobacteria</taxon>
        <taxon>Burkholderiales</taxon>
        <taxon>Oxalobacteraceae</taxon>
        <taxon>Telluria group</taxon>
        <taxon>Massilia</taxon>
    </lineage>
</organism>
<dbReference type="Pfam" id="PF11984">
    <property type="entry name" value="DUF3485"/>
    <property type="match status" value="1"/>
</dbReference>
<reference evidence="10 11" key="1">
    <citation type="submission" date="2019-09" db="EMBL/GenBank/DDBJ databases">
        <title>Taxonomy of Antarctic Massilia spp.: description of Massilia rubra sp. nov., Massilia aquatica sp. nov., Massilia mucilaginosa sp. nov., Massilia frigida sp. nov. isolated from streams, lakes and regoliths.</title>
        <authorList>
            <person name="Holochova P."/>
            <person name="Sedlacek I."/>
            <person name="Kralova S."/>
            <person name="Maslanova I."/>
            <person name="Busse H.-J."/>
            <person name="Stankova E."/>
            <person name="Vrbovska V."/>
            <person name="Kovarovic V."/>
            <person name="Bartak M."/>
            <person name="Svec P."/>
            <person name="Pantucek R."/>
        </authorList>
    </citation>
    <scope>NUCLEOTIDE SEQUENCE [LARGE SCALE GENOMIC DNA]</scope>
    <source>
        <strain evidence="10 11">CCM 8692</strain>
    </source>
</reference>
<dbReference type="GO" id="GO:0016787">
    <property type="term" value="F:hydrolase activity"/>
    <property type="evidence" value="ECO:0007669"/>
    <property type="project" value="UniProtKB-KW"/>
</dbReference>
<keyword evidence="6 8" id="KW-1133">Transmembrane helix</keyword>
<feature type="transmembrane region" description="Helical" evidence="8">
    <location>
        <begin position="12"/>
        <end position="31"/>
    </location>
</feature>
<keyword evidence="4 8" id="KW-0812">Transmembrane</keyword>
<dbReference type="Pfam" id="PF09721">
    <property type="entry name" value="Exosortase_EpsH"/>
    <property type="match status" value="1"/>
</dbReference>
<dbReference type="Proteomes" id="UP000785613">
    <property type="component" value="Unassembled WGS sequence"/>
</dbReference>
<evidence type="ECO:0000313" key="10">
    <source>
        <dbReference type="EMBL" id="NHZ34775.1"/>
    </source>
</evidence>
<evidence type="ECO:0000259" key="9">
    <source>
        <dbReference type="Pfam" id="PF11984"/>
    </source>
</evidence>
<dbReference type="NCBIfam" id="TIGR02914">
    <property type="entry name" value="EpsI_fam"/>
    <property type="match status" value="1"/>
</dbReference>
<feature type="transmembrane region" description="Helical" evidence="8">
    <location>
        <begin position="104"/>
        <end position="120"/>
    </location>
</feature>
<feature type="transmembrane region" description="Helical" evidence="8">
    <location>
        <begin position="214"/>
        <end position="234"/>
    </location>
</feature>
<gene>
    <name evidence="10" type="primary">xrtA</name>
    <name evidence="10" type="ORF">F0185_14460</name>
</gene>
<feature type="transmembrane region" description="Helical" evidence="8">
    <location>
        <begin position="188"/>
        <end position="207"/>
    </location>
</feature>
<evidence type="ECO:0000256" key="6">
    <source>
        <dbReference type="ARBA" id="ARBA00022989"/>
    </source>
</evidence>
<evidence type="ECO:0000256" key="5">
    <source>
        <dbReference type="ARBA" id="ARBA00022801"/>
    </source>
</evidence>
<evidence type="ECO:0000256" key="2">
    <source>
        <dbReference type="ARBA" id="ARBA00022475"/>
    </source>
</evidence>
<feature type="domain" description="Methanolan biosynthesis EpsI" evidence="9">
    <location>
        <begin position="312"/>
        <end position="505"/>
    </location>
</feature>
<evidence type="ECO:0000256" key="1">
    <source>
        <dbReference type="ARBA" id="ARBA00004651"/>
    </source>
</evidence>
<keyword evidence="2" id="KW-1003">Cell membrane</keyword>
<proteinExistence type="predicted"/>
<feature type="transmembrane region" description="Helical" evidence="8">
    <location>
        <begin position="126"/>
        <end position="144"/>
    </location>
</feature>
<dbReference type="EC" id="3.4.22.-" evidence="10"/>
<name>A0ABX0LKP1_9BURK</name>
<feature type="transmembrane region" description="Helical" evidence="8">
    <location>
        <begin position="74"/>
        <end position="92"/>
    </location>
</feature>
<evidence type="ECO:0000313" key="11">
    <source>
        <dbReference type="Proteomes" id="UP000785613"/>
    </source>
</evidence>
<dbReference type="NCBIfam" id="TIGR02602">
    <property type="entry name" value="8TM_EpsH"/>
    <property type="match status" value="1"/>
</dbReference>
<accession>A0ABX0LKP1</accession>
<keyword evidence="5 10" id="KW-0378">Hydrolase</keyword>
<sequence length="515" mass="55835">MTLNPARPARSYALQALLIGAVLLFPLLAYFRTAASIVNIWDSSGTFAHGYVILPISLWLIWGRRDLLRSMQVAPWWPALPMLAACGAAWLLGEMGDVQIVRHYAFVAMLPLSALAILGLPIARSLAFPLGFLLFAVPFGDVFIEPLIGMTANFTVDALIATGIPVFREGNNFSIPSGNWSVVEACSGVRYLISSVTLGSLYAYLTYRTTWRRALFIVASIIVPIFANGARAYLIVMIGHLSGMTLAVGVDHLIYGWIFFGIVMFLLFWIGAIWREDTAPATASAVVVEAAPALPDAPPAPMAKLLPAALAIVACVGLWPAYQYYLEKTAAAPAPVVLNEVVASAPRGPAFVDWTPAFPKASAELQQFHTADGQPVGVKLLYYRKPPPGTKLITTTNRLSPVEAPVWRTVSTIVRDEAVGTRGLRLRESDMSGPGGKMLVWHWYWIDGSTTSNDYVGKLLQIRQKLLHASDDGAAVMVFAHYDENPEPARVAMRAFLKGDLAAIEAALAANTGTR</sequence>
<keyword evidence="11" id="KW-1185">Reference proteome</keyword>
<dbReference type="InterPro" id="IPR013426">
    <property type="entry name" value="EpsH-like"/>
</dbReference>
<dbReference type="NCBIfam" id="TIGR03109">
    <property type="entry name" value="exosort_XrtA"/>
    <property type="match status" value="1"/>
</dbReference>
<evidence type="ECO:0000256" key="3">
    <source>
        <dbReference type="ARBA" id="ARBA00022670"/>
    </source>
</evidence>
<dbReference type="InterPro" id="IPR026392">
    <property type="entry name" value="Exo/Archaeosortase_dom"/>
</dbReference>
<keyword evidence="7 8" id="KW-0472">Membrane</keyword>
<feature type="transmembrane region" description="Helical" evidence="8">
    <location>
        <begin position="43"/>
        <end position="62"/>
    </location>
</feature>
<dbReference type="NCBIfam" id="TIGR04178">
    <property type="entry name" value="exo_archaeo"/>
    <property type="match status" value="1"/>
</dbReference>
<comment type="caution">
    <text evidence="10">The sequence shown here is derived from an EMBL/GenBank/DDBJ whole genome shotgun (WGS) entry which is preliminary data.</text>
</comment>
<evidence type="ECO:0000256" key="8">
    <source>
        <dbReference type="SAM" id="Phobius"/>
    </source>
</evidence>
<evidence type="ECO:0000256" key="4">
    <source>
        <dbReference type="ARBA" id="ARBA00022692"/>
    </source>
</evidence>
<protein>
    <submittedName>
        <fullName evidence="10">Exosortase A</fullName>
        <ecNumber evidence="10">3.4.22.-</ecNumber>
    </submittedName>
</protein>
<comment type="subcellular location">
    <subcellularLocation>
        <location evidence="1">Cell membrane</location>
        <topology evidence="1">Multi-pass membrane protein</topology>
    </subcellularLocation>
</comment>
<evidence type="ECO:0000256" key="7">
    <source>
        <dbReference type="ARBA" id="ARBA00023136"/>
    </source>
</evidence>